<evidence type="ECO:0000256" key="3">
    <source>
        <dbReference type="ARBA" id="ARBA00048267"/>
    </source>
</evidence>
<dbReference type="EMBL" id="JBHTHZ010000014">
    <property type="protein sequence ID" value="MFD0795374.1"/>
    <property type="molecule type" value="Genomic_DNA"/>
</dbReference>
<proteinExistence type="predicted"/>
<evidence type="ECO:0000313" key="6">
    <source>
        <dbReference type="EMBL" id="MFD0795374.1"/>
    </source>
</evidence>
<evidence type="ECO:0000256" key="2">
    <source>
        <dbReference type="ARBA" id="ARBA00039140"/>
    </source>
</evidence>
<sequence length="334" mass="35818">MRSNQFVVVIGTSAGGLTALTELVSQLGDDFPAPLLVVQHISADATGNVLLDAMSKNTKLHCTQAMDGMTLSSGYLYLAPSDHHLMVDEDGRLLVTKGAQENRSRPGIDPLFRSAAVAFGNRVIGIILTGYLDDGTAGMKVIKKCGGTCIVQDPACAEYPAMPQNALNQVKVDYCLPIAEMGGLLYRLVAKKPSRQKPIPKDVLIEAKIAARVLSDLASVNALGDQVPFNCPGCGGVLWQVDKGDSTRYRCHTGHAYTAASLLAEQTAKIEETMWTALRMFEERKNLLTTISKGQRGAALASSLERAKLSQVHINRIKAILQADDKGTTGDIPI</sequence>
<feature type="active site" evidence="4">
    <location>
        <position position="134"/>
    </location>
</feature>
<dbReference type="EC" id="3.1.1.61" evidence="2"/>
<reference evidence="7" key="1">
    <citation type="journal article" date="2019" name="Int. J. Syst. Evol. Microbiol.">
        <title>The Global Catalogue of Microorganisms (GCM) 10K type strain sequencing project: providing services to taxonomists for standard genome sequencing and annotation.</title>
        <authorList>
            <consortium name="The Broad Institute Genomics Platform"/>
            <consortium name="The Broad Institute Genome Sequencing Center for Infectious Disease"/>
            <person name="Wu L."/>
            <person name="Ma J."/>
        </authorList>
    </citation>
    <scope>NUCLEOTIDE SEQUENCE [LARGE SCALE GENOMIC DNA]</scope>
    <source>
        <strain evidence="7">CCUG 61484</strain>
    </source>
</reference>
<organism evidence="6 7">
    <name type="scientific">Mucilaginibacter litoreus</name>
    <dbReference type="NCBI Taxonomy" id="1048221"/>
    <lineage>
        <taxon>Bacteria</taxon>
        <taxon>Pseudomonadati</taxon>
        <taxon>Bacteroidota</taxon>
        <taxon>Sphingobacteriia</taxon>
        <taxon>Sphingobacteriales</taxon>
        <taxon>Sphingobacteriaceae</taxon>
        <taxon>Mucilaginibacter</taxon>
    </lineage>
</organism>
<evidence type="ECO:0000256" key="4">
    <source>
        <dbReference type="PROSITE-ProRule" id="PRU00050"/>
    </source>
</evidence>
<evidence type="ECO:0000256" key="1">
    <source>
        <dbReference type="ARBA" id="ARBA00022801"/>
    </source>
</evidence>
<dbReference type="PANTHER" id="PTHR42872">
    <property type="entry name" value="PROTEIN-GLUTAMATE METHYLESTERASE/PROTEIN-GLUTAMINE GLUTAMINASE"/>
    <property type="match status" value="1"/>
</dbReference>
<name>A0ABW3AY89_9SPHI</name>
<evidence type="ECO:0000313" key="7">
    <source>
        <dbReference type="Proteomes" id="UP001597010"/>
    </source>
</evidence>
<keyword evidence="1 4" id="KW-0378">Hydrolase</keyword>
<keyword evidence="7" id="KW-1185">Reference proteome</keyword>
<gene>
    <name evidence="6" type="ORF">ACFQZX_17260</name>
</gene>
<comment type="catalytic activity">
    <reaction evidence="3">
        <text>[protein]-L-glutamate 5-O-methyl ester + H2O = L-glutamyl-[protein] + methanol + H(+)</text>
        <dbReference type="Rhea" id="RHEA:23236"/>
        <dbReference type="Rhea" id="RHEA-COMP:10208"/>
        <dbReference type="Rhea" id="RHEA-COMP:10311"/>
        <dbReference type="ChEBI" id="CHEBI:15377"/>
        <dbReference type="ChEBI" id="CHEBI:15378"/>
        <dbReference type="ChEBI" id="CHEBI:17790"/>
        <dbReference type="ChEBI" id="CHEBI:29973"/>
        <dbReference type="ChEBI" id="CHEBI:82795"/>
        <dbReference type="EC" id="3.1.1.61"/>
    </reaction>
</comment>
<dbReference type="CDD" id="cd16433">
    <property type="entry name" value="CheB"/>
    <property type="match status" value="1"/>
</dbReference>
<comment type="caution">
    <text evidence="6">The sequence shown here is derived from an EMBL/GenBank/DDBJ whole genome shotgun (WGS) entry which is preliminary data.</text>
</comment>
<evidence type="ECO:0000259" key="5">
    <source>
        <dbReference type="PROSITE" id="PS50122"/>
    </source>
</evidence>
<dbReference type="InterPro" id="IPR000673">
    <property type="entry name" value="Sig_transdc_resp-reg_Me-estase"/>
</dbReference>
<dbReference type="Proteomes" id="UP001597010">
    <property type="component" value="Unassembled WGS sequence"/>
</dbReference>
<keyword evidence="4" id="KW-0145">Chemotaxis</keyword>
<dbReference type="PIRSF" id="PIRSF036461">
    <property type="entry name" value="Chmtx_methlestr"/>
    <property type="match status" value="1"/>
</dbReference>
<dbReference type="SUPFAM" id="SSF52738">
    <property type="entry name" value="Methylesterase CheB, C-terminal domain"/>
    <property type="match status" value="1"/>
</dbReference>
<dbReference type="Pfam" id="PF01339">
    <property type="entry name" value="CheB_methylest"/>
    <property type="match status" value="1"/>
</dbReference>
<dbReference type="InterPro" id="IPR035909">
    <property type="entry name" value="CheB_C"/>
</dbReference>
<dbReference type="InterPro" id="IPR011247">
    <property type="entry name" value="Chemotax_prot-Glu_Me-esterase"/>
</dbReference>
<protein>
    <recommendedName>
        <fullName evidence="2">protein-glutamate methylesterase</fullName>
        <ecNumber evidence="2">3.1.1.61</ecNumber>
    </recommendedName>
</protein>
<feature type="domain" description="CheB-type methylesterase" evidence="5">
    <location>
        <begin position="1"/>
        <end position="192"/>
    </location>
</feature>
<dbReference type="PROSITE" id="PS50122">
    <property type="entry name" value="CHEB"/>
    <property type="match status" value="1"/>
</dbReference>
<dbReference type="PANTHER" id="PTHR42872:SF6">
    <property type="entry name" value="PROTEIN-GLUTAMATE METHYLESTERASE_PROTEIN-GLUTAMINE GLUTAMINASE"/>
    <property type="match status" value="1"/>
</dbReference>
<feature type="active site" evidence="4">
    <location>
        <position position="13"/>
    </location>
</feature>
<dbReference type="RefSeq" id="WP_377117710.1">
    <property type="nucleotide sequence ID" value="NZ_JBHTHZ010000014.1"/>
</dbReference>
<dbReference type="Gene3D" id="3.40.50.180">
    <property type="entry name" value="Methylesterase CheB, C-terminal domain"/>
    <property type="match status" value="1"/>
</dbReference>
<feature type="active site" evidence="4">
    <location>
        <position position="40"/>
    </location>
</feature>
<accession>A0ABW3AY89</accession>